<comment type="caution">
    <text evidence="2">The sequence shown here is derived from an EMBL/GenBank/DDBJ whole genome shotgun (WGS) entry which is preliminary data.</text>
</comment>
<sequence length="113" mass="12519">MRIWTGACVGVGGEVLRRSCFVVSATSSIPGVSGFVTSGCRGAGHEYTEEVDRTLPRVESLLFFLPFRRNRSQEPLERPIVSDLPSQGYQSPLLVNEEENDELVTNHPGNKRQ</sequence>
<proteinExistence type="predicted"/>
<dbReference type="AlphaFoldDB" id="A0A9P6B9P2"/>
<evidence type="ECO:0000256" key="1">
    <source>
        <dbReference type="SAM" id="MobiDB-lite"/>
    </source>
</evidence>
<organism evidence="2 3">
    <name type="scientific">Hydnum rufescens UP504</name>
    <dbReference type="NCBI Taxonomy" id="1448309"/>
    <lineage>
        <taxon>Eukaryota</taxon>
        <taxon>Fungi</taxon>
        <taxon>Dikarya</taxon>
        <taxon>Basidiomycota</taxon>
        <taxon>Agaricomycotina</taxon>
        <taxon>Agaricomycetes</taxon>
        <taxon>Cantharellales</taxon>
        <taxon>Hydnaceae</taxon>
        <taxon>Hydnum</taxon>
    </lineage>
</organism>
<dbReference type="EMBL" id="MU128917">
    <property type="protein sequence ID" value="KAF9519480.1"/>
    <property type="molecule type" value="Genomic_DNA"/>
</dbReference>
<evidence type="ECO:0000313" key="3">
    <source>
        <dbReference type="Proteomes" id="UP000886523"/>
    </source>
</evidence>
<keyword evidence="3" id="KW-1185">Reference proteome</keyword>
<evidence type="ECO:0000313" key="2">
    <source>
        <dbReference type="EMBL" id="KAF9519480.1"/>
    </source>
</evidence>
<protein>
    <submittedName>
        <fullName evidence="2">Uncharacterized protein</fullName>
    </submittedName>
</protein>
<gene>
    <name evidence="2" type="ORF">BS47DRAFT_1151156</name>
</gene>
<name>A0A9P6B9P2_9AGAM</name>
<accession>A0A9P6B9P2</accession>
<reference evidence="2" key="1">
    <citation type="journal article" date="2020" name="Nat. Commun.">
        <title>Large-scale genome sequencing of mycorrhizal fungi provides insights into the early evolution of symbiotic traits.</title>
        <authorList>
            <person name="Miyauchi S."/>
            <person name="Kiss E."/>
            <person name="Kuo A."/>
            <person name="Drula E."/>
            <person name="Kohler A."/>
            <person name="Sanchez-Garcia M."/>
            <person name="Morin E."/>
            <person name="Andreopoulos B."/>
            <person name="Barry K.W."/>
            <person name="Bonito G."/>
            <person name="Buee M."/>
            <person name="Carver A."/>
            <person name="Chen C."/>
            <person name="Cichocki N."/>
            <person name="Clum A."/>
            <person name="Culley D."/>
            <person name="Crous P.W."/>
            <person name="Fauchery L."/>
            <person name="Girlanda M."/>
            <person name="Hayes R.D."/>
            <person name="Keri Z."/>
            <person name="LaButti K."/>
            <person name="Lipzen A."/>
            <person name="Lombard V."/>
            <person name="Magnuson J."/>
            <person name="Maillard F."/>
            <person name="Murat C."/>
            <person name="Nolan M."/>
            <person name="Ohm R.A."/>
            <person name="Pangilinan J."/>
            <person name="Pereira M.F."/>
            <person name="Perotto S."/>
            <person name="Peter M."/>
            <person name="Pfister S."/>
            <person name="Riley R."/>
            <person name="Sitrit Y."/>
            <person name="Stielow J.B."/>
            <person name="Szollosi G."/>
            <person name="Zifcakova L."/>
            <person name="Stursova M."/>
            <person name="Spatafora J.W."/>
            <person name="Tedersoo L."/>
            <person name="Vaario L.M."/>
            <person name="Yamada A."/>
            <person name="Yan M."/>
            <person name="Wang P."/>
            <person name="Xu J."/>
            <person name="Bruns T."/>
            <person name="Baldrian P."/>
            <person name="Vilgalys R."/>
            <person name="Dunand C."/>
            <person name="Henrissat B."/>
            <person name="Grigoriev I.V."/>
            <person name="Hibbett D."/>
            <person name="Nagy L.G."/>
            <person name="Martin F.M."/>
        </authorList>
    </citation>
    <scope>NUCLEOTIDE SEQUENCE</scope>
    <source>
        <strain evidence="2">UP504</strain>
    </source>
</reference>
<dbReference type="Proteomes" id="UP000886523">
    <property type="component" value="Unassembled WGS sequence"/>
</dbReference>
<feature type="region of interest" description="Disordered" evidence="1">
    <location>
        <begin position="76"/>
        <end position="113"/>
    </location>
</feature>